<feature type="transmembrane region" description="Helical" evidence="5">
    <location>
        <begin position="64"/>
        <end position="83"/>
    </location>
</feature>
<feature type="transmembrane region" description="Helical" evidence="5">
    <location>
        <begin position="446"/>
        <end position="467"/>
    </location>
</feature>
<reference evidence="7 8" key="1">
    <citation type="submission" date="2023-07" db="EMBL/GenBank/DDBJ databases">
        <title>Functional and genomic diversity of the sorghum phyllosphere microbiome.</title>
        <authorList>
            <person name="Shade A."/>
        </authorList>
    </citation>
    <scope>NUCLEOTIDE SEQUENCE [LARGE SCALE GENOMIC DNA]</scope>
    <source>
        <strain evidence="7 8">SORGH_AS_1207</strain>
    </source>
</reference>
<comment type="caution">
    <text evidence="7">The sequence shown here is derived from an EMBL/GenBank/DDBJ whole genome shotgun (WGS) entry which is preliminary data.</text>
</comment>
<accession>A0ABU0TYV3</accession>
<comment type="subcellular location">
    <subcellularLocation>
        <location evidence="1">Membrane</location>
        <topology evidence="1">Multi-pass membrane protein</topology>
    </subcellularLocation>
</comment>
<evidence type="ECO:0000256" key="1">
    <source>
        <dbReference type="ARBA" id="ARBA00004141"/>
    </source>
</evidence>
<dbReference type="RefSeq" id="WP_307486662.1">
    <property type="nucleotide sequence ID" value="NZ_JAUTBF010000001.1"/>
</dbReference>
<feature type="transmembrane region" description="Helical" evidence="5">
    <location>
        <begin position="149"/>
        <end position="168"/>
    </location>
</feature>
<keyword evidence="3 5" id="KW-1133">Transmembrane helix</keyword>
<dbReference type="Pfam" id="PF00324">
    <property type="entry name" value="AA_permease"/>
    <property type="match status" value="1"/>
</dbReference>
<keyword evidence="2 5" id="KW-0812">Transmembrane</keyword>
<dbReference type="InterPro" id="IPR050367">
    <property type="entry name" value="APC_superfamily"/>
</dbReference>
<evidence type="ECO:0000313" key="8">
    <source>
        <dbReference type="Proteomes" id="UP001226691"/>
    </source>
</evidence>
<evidence type="ECO:0000256" key="5">
    <source>
        <dbReference type="SAM" id="Phobius"/>
    </source>
</evidence>
<dbReference type="PANTHER" id="PTHR42770">
    <property type="entry name" value="AMINO ACID TRANSPORTER-RELATED"/>
    <property type="match status" value="1"/>
</dbReference>
<feature type="domain" description="Amino acid permease/ SLC12A" evidence="6">
    <location>
        <begin position="56"/>
        <end position="435"/>
    </location>
</feature>
<feature type="transmembrane region" description="Helical" evidence="5">
    <location>
        <begin position="256"/>
        <end position="277"/>
    </location>
</feature>
<evidence type="ECO:0000256" key="4">
    <source>
        <dbReference type="ARBA" id="ARBA00023136"/>
    </source>
</evidence>
<organism evidence="7 8">
    <name type="scientific">Microbacterium trichothecenolyticum</name>
    <name type="common">Aureobacterium trichothecenolyticum</name>
    <dbReference type="NCBI Taxonomy" id="69370"/>
    <lineage>
        <taxon>Bacteria</taxon>
        <taxon>Bacillati</taxon>
        <taxon>Actinomycetota</taxon>
        <taxon>Actinomycetes</taxon>
        <taxon>Micrococcales</taxon>
        <taxon>Microbacteriaceae</taxon>
        <taxon>Microbacterium</taxon>
    </lineage>
</organism>
<feature type="transmembrane region" description="Helical" evidence="5">
    <location>
        <begin position="180"/>
        <end position="200"/>
    </location>
</feature>
<name>A0ABU0TYV3_MICTR</name>
<dbReference type="Proteomes" id="UP001226691">
    <property type="component" value="Unassembled WGS sequence"/>
</dbReference>
<feature type="transmembrane region" description="Helical" evidence="5">
    <location>
        <begin position="422"/>
        <end position="440"/>
    </location>
</feature>
<gene>
    <name evidence="7" type="ORF">QE412_003415</name>
</gene>
<keyword evidence="8" id="KW-1185">Reference proteome</keyword>
<dbReference type="EMBL" id="JAUTBF010000001">
    <property type="protein sequence ID" value="MDQ1124842.1"/>
    <property type="molecule type" value="Genomic_DNA"/>
</dbReference>
<sequence length="500" mass="49500">MTALSRAIARPDPVAGFGHRSPLHGLGRRRIGIVDLAAQSVAAVAPAAAATTVVLLVAGVAPGITVPAIVAAAVLSLCVARTVGEFARRFAAAGGLYTYTARGLGTRAGLAAGAAILTGYAAVAMFALLGGGYYATYLLAGIWPALDRPLVTAGAVIVEAALVAFVLVRGIRVSARAALVVESLSVALIVVLLCVLLVSIGPVDVAAVIGARTAGGLDPVALAAGAVIALTAFVGFESATTLGVESISPLRNVPRAITGTVVLSAALYVLAAVTQVAGFDALGGDLAASASPVNDLAAAYGLGGWGVVADIGIAASFLACAIGTTTALVRVLFAMSRDGVLPASLGRAHRRFGTPAAAVGAALPVIAGVPLVLVGAGVPVRDAMHVTLSVGAAGYIVSYVLVCVAAPVFLRRIRELTPVSAVIAGLSACALAAALVAFFVDDAAAGGTAGVVVMVLAVTAAVLIGVLRRRHGLEAIGRYDEPVAAQVLGGVPSPRRHDDA</sequence>
<feature type="transmembrane region" description="Helical" evidence="5">
    <location>
        <begin position="220"/>
        <end position="244"/>
    </location>
</feature>
<evidence type="ECO:0000256" key="2">
    <source>
        <dbReference type="ARBA" id="ARBA00022692"/>
    </source>
</evidence>
<evidence type="ECO:0000256" key="3">
    <source>
        <dbReference type="ARBA" id="ARBA00022989"/>
    </source>
</evidence>
<dbReference type="PANTHER" id="PTHR42770:SF7">
    <property type="entry name" value="MEMBRANE PROTEIN"/>
    <property type="match status" value="1"/>
</dbReference>
<dbReference type="PIRSF" id="PIRSF006060">
    <property type="entry name" value="AA_transporter"/>
    <property type="match status" value="1"/>
</dbReference>
<dbReference type="InterPro" id="IPR004841">
    <property type="entry name" value="AA-permease/SLC12A_dom"/>
</dbReference>
<dbReference type="Gene3D" id="1.20.1740.10">
    <property type="entry name" value="Amino acid/polyamine transporter I"/>
    <property type="match status" value="1"/>
</dbReference>
<proteinExistence type="predicted"/>
<feature type="transmembrane region" description="Helical" evidence="5">
    <location>
        <begin position="390"/>
        <end position="410"/>
    </location>
</feature>
<feature type="transmembrane region" description="Helical" evidence="5">
    <location>
        <begin position="104"/>
        <end position="129"/>
    </location>
</feature>
<evidence type="ECO:0000259" key="6">
    <source>
        <dbReference type="Pfam" id="PF00324"/>
    </source>
</evidence>
<feature type="transmembrane region" description="Helical" evidence="5">
    <location>
        <begin position="354"/>
        <end position="378"/>
    </location>
</feature>
<feature type="transmembrane region" description="Helical" evidence="5">
    <location>
        <begin position="36"/>
        <end position="58"/>
    </location>
</feature>
<protein>
    <submittedName>
        <fullName evidence="7">Amino acid transporter</fullName>
    </submittedName>
</protein>
<evidence type="ECO:0000313" key="7">
    <source>
        <dbReference type="EMBL" id="MDQ1124842.1"/>
    </source>
</evidence>
<feature type="transmembrane region" description="Helical" evidence="5">
    <location>
        <begin position="311"/>
        <end position="333"/>
    </location>
</feature>
<keyword evidence="4 5" id="KW-0472">Membrane</keyword>